<proteinExistence type="predicted"/>
<organism evidence="2 3">
    <name type="scientific">Acaulospora morrowiae</name>
    <dbReference type="NCBI Taxonomy" id="94023"/>
    <lineage>
        <taxon>Eukaryota</taxon>
        <taxon>Fungi</taxon>
        <taxon>Fungi incertae sedis</taxon>
        <taxon>Mucoromycota</taxon>
        <taxon>Glomeromycotina</taxon>
        <taxon>Glomeromycetes</taxon>
        <taxon>Diversisporales</taxon>
        <taxon>Acaulosporaceae</taxon>
        <taxon>Acaulospora</taxon>
    </lineage>
</organism>
<reference evidence="2" key="1">
    <citation type="submission" date="2021-06" db="EMBL/GenBank/DDBJ databases">
        <authorList>
            <person name="Kallberg Y."/>
            <person name="Tangrot J."/>
            <person name="Rosling A."/>
        </authorList>
    </citation>
    <scope>NUCLEOTIDE SEQUENCE</scope>
    <source>
        <strain evidence="2">CL551</strain>
    </source>
</reference>
<dbReference type="OrthoDB" id="428895at2759"/>
<sequence length="84" mass="9333">MPMEVDVNDEAAVMMLSSWSMISRMDQSTTIALLSYVSSDGSQYPIDKKVSPTDKDNEKESLWKSSATEPINHPHEATSKPTKT</sequence>
<feature type="compositionally biased region" description="Basic and acidic residues" evidence="1">
    <location>
        <begin position="46"/>
        <end position="62"/>
    </location>
</feature>
<dbReference type="Proteomes" id="UP000789342">
    <property type="component" value="Unassembled WGS sequence"/>
</dbReference>
<accession>A0A9N9GN14</accession>
<keyword evidence="3" id="KW-1185">Reference proteome</keyword>
<evidence type="ECO:0000313" key="3">
    <source>
        <dbReference type="Proteomes" id="UP000789342"/>
    </source>
</evidence>
<dbReference type="EMBL" id="CAJVPV010007013">
    <property type="protein sequence ID" value="CAG8613601.1"/>
    <property type="molecule type" value="Genomic_DNA"/>
</dbReference>
<name>A0A9N9GN14_9GLOM</name>
<gene>
    <name evidence="2" type="ORF">AMORRO_LOCUS8338</name>
</gene>
<feature type="region of interest" description="Disordered" evidence="1">
    <location>
        <begin position="41"/>
        <end position="84"/>
    </location>
</feature>
<evidence type="ECO:0000256" key="1">
    <source>
        <dbReference type="SAM" id="MobiDB-lite"/>
    </source>
</evidence>
<dbReference type="AlphaFoldDB" id="A0A9N9GN14"/>
<protein>
    <submittedName>
        <fullName evidence="2">11252_t:CDS:1</fullName>
    </submittedName>
</protein>
<comment type="caution">
    <text evidence="2">The sequence shown here is derived from an EMBL/GenBank/DDBJ whole genome shotgun (WGS) entry which is preliminary data.</text>
</comment>
<evidence type="ECO:0000313" key="2">
    <source>
        <dbReference type="EMBL" id="CAG8613601.1"/>
    </source>
</evidence>